<protein>
    <submittedName>
        <fullName evidence="4">Response regulator receiver domain-containing protein</fullName>
    </submittedName>
</protein>
<dbReference type="InterPro" id="IPR050595">
    <property type="entry name" value="Bact_response_regulator"/>
</dbReference>
<dbReference type="EMBL" id="FNJI01000062">
    <property type="protein sequence ID" value="SDP81245.1"/>
    <property type="molecule type" value="Genomic_DNA"/>
</dbReference>
<dbReference type="PANTHER" id="PTHR44591">
    <property type="entry name" value="STRESS RESPONSE REGULATOR PROTEIN 1"/>
    <property type="match status" value="1"/>
</dbReference>
<reference evidence="4 5" key="1">
    <citation type="submission" date="2016-10" db="EMBL/GenBank/DDBJ databases">
        <authorList>
            <person name="de Groot N.N."/>
        </authorList>
    </citation>
    <scope>NUCLEOTIDE SEQUENCE [LARGE SCALE GENOMIC DNA]</scope>
    <source>
        <strain evidence="4 5">DSM 12130</strain>
    </source>
</reference>
<evidence type="ECO:0000313" key="4">
    <source>
        <dbReference type="EMBL" id="SDP81245.1"/>
    </source>
</evidence>
<feature type="domain" description="Response regulatory" evidence="3">
    <location>
        <begin position="5"/>
        <end position="121"/>
    </location>
</feature>
<organism evidence="4 5">
    <name type="scientific">Desulforhopalus singaporensis</name>
    <dbReference type="NCBI Taxonomy" id="91360"/>
    <lineage>
        <taxon>Bacteria</taxon>
        <taxon>Pseudomonadati</taxon>
        <taxon>Thermodesulfobacteriota</taxon>
        <taxon>Desulfobulbia</taxon>
        <taxon>Desulfobulbales</taxon>
        <taxon>Desulfocapsaceae</taxon>
        <taxon>Desulforhopalus</taxon>
    </lineage>
</organism>
<dbReference type="PROSITE" id="PS50110">
    <property type="entry name" value="RESPONSE_REGULATORY"/>
    <property type="match status" value="1"/>
</dbReference>
<feature type="modified residue" description="4-aspartylphosphate" evidence="2">
    <location>
        <position position="54"/>
    </location>
</feature>
<dbReference type="OrthoDB" id="9790791at2"/>
<dbReference type="AlphaFoldDB" id="A0A1H0VSU4"/>
<dbReference type="SUPFAM" id="SSF52172">
    <property type="entry name" value="CheY-like"/>
    <property type="match status" value="1"/>
</dbReference>
<evidence type="ECO:0000313" key="5">
    <source>
        <dbReference type="Proteomes" id="UP000199073"/>
    </source>
</evidence>
<dbReference type="InterPro" id="IPR001789">
    <property type="entry name" value="Sig_transdc_resp-reg_receiver"/>
</dbReference>
<dbReference type="GO" id="GO:0000160">
    <property type="term" value="P:phosphorelay signal transduction system"/>
    <property type="evidence" value="ECO:0007669"/>
    <property type="project" value="InterPro"/>
</dbReference>
<evidence type="ECO:0000256" key="1">
    <source>
        <dbReference type="ARBA" id="ARBA00022553"/>
    </source>
</evidence>
<dbReference type="Proteomes" id="UP000199073">
    <property type="component" value="Unassembled WGS sequence"/>
</dbReference>
<sequence>MSQKRILVVDDAPINLELLVGLLEEKYEVAAASTGDAALQIAQSTNPPDLILLDIVMPGKDGREVCRMLKADIATAHIPIVFFSGKASDEECDHCMELGGIAYLKKPVDAVSLFSICEIILPNKVDGVEQNIPVSSCKTKNSENLSVD</sequence>
<accession>A0A1H0VSU4</accession>
<dbReference type="Pfam" id="PF00072">
    <property type="entry name" value="Response_reg"/>
    <property type="match status" value="1"/>
</dbReference>
<dbReference type="STRING" id="91360.SAMN05660330_04208"/>
<evidence type="ECO:0000259" key="3">
    <source>
        <dbReference type="PROSITE" id="PS50110"/>
    </source>
</evidence>
<keyword evidence="5" id="KW-1185">Reference proteome</keyword>
<dbReference type="SMART" id="SM00448">
    <property type="entry name" value="REC"/>
    <property type="match status" value="1"/>
</dbReference>
<proteinExistence type="predicted"/>
<evidence type="ECO:0000256" key="2">
    <source>
        <dbReference type="PROSITE-ProRule" id="PRU00169"/>
    </source>
</evidence>
<dbReference type="Gene3D" id="3.40.50.2300">
    <property type="match status" value="1"/>
</dbReference>
<dbReference type="PANTHER" id="PTHR44591:SF3">
    <property type="entry name" value="RESPONSE REGULATORY DOMAIN-CONTAINING PROTEIN"/>
    <property type="match status" value="1"/>
</dbReference>
<name>A0A1H0VSU4_9BACT</name>
<keyword evidence="1 2" id="KW-0597">Phosphoprotein</keyword>
<gene>
    <name evidence="4" type="ORF">SAMN05660330_04208</name>
</gene>
<dbReference type="InterPro" id="IPR011006">
    <property type="entry name" value="CheY-like_superfamily"/>
</dbReference>